<protein>
    <submittedName>
        <fullName evidence="4">2-oxoacid:ferredoxin oxidoreductase subunit beta</fullName>
    </submittedName>
</protein>
<dbReference type="Pfam" id="PF02775">
    <property type="entry name" value="TPP_enzyme_C"/>
    <property type="match status" value="1"/>
</dbReference>
<dbReference type="SUPFAM" id="SSF52518">
    <property type="entry name" value="Thiamin diphosphate-binding fold (THDP-binding)"/>
    <property type="match status" value="1"/>
</dbReference>
<dbReference type="EMBL" id="JANARS010000003">
    <property type="protein sequence ID" value="MCP3421688.1"/>
    <property type="molecule type" value="Genomic_DNA"/>
</dbReference>
<name>A0ABT1KXE7_9ACTN</name>
<proteinExistence type="predicted"/>
<dbReference type="InterPro" id="IPR029061">
    <property type="entry name" value="THDP-binding"/>
</dbReference>
<accession>A0ABT1KXE7</accession>
<feature type="region of interest" description="Disordered" evidence="2">
    <location>
        <begin position="1"/>
        <end position="40"/>
    </location>
</feature>
<reference evidence="4 5" key="1">
    <citation type="submission" date="2022-06" db="EMBL/GenBank/DDBJ databases">
        <authorList>
            <person name="So Y."/>
        </authorList>
    </citation>
    <scope>NUCLEOTIDE SEQUENCE [LARGE SCALE GENOMIC DNA]</scope>
    <source>
        <strain evidence="4 5">STR3</strain>
    </source>
</reference>
<gene>
    <name evidence="4" type="ORF">NCI01_07775</name>
</gene>
<comment type="caution">
    <text evidence="4">The sequence shown here is derived from an EMBL/GenBank/DDBJ whole genome shotgun (WGS) entry which is preliminary data.</text>
</comment>
<dbReference type="PANTHER" id="PTHR48084">
    <property type="entry name" value="2-OXOGLUTARATE OXIDOREDUCTASE SUBUNIT KORB-RELATED"/>
    <property type="match status" value="1"/>
</dbReference>
<dbReference type="Gene3D" id="3.40.50.970">
    <property type="match status" value="1"/>
</dbReference>
<dbReference type="InterPro" id="IPR011766">
    <property type="entry name" value="TPP_enzyme_TPP-bd"/>
</dbReference>
<dbReference type="RefSeq" id="WP_254180909.1">
    <property type="nucleotide sequence ID" value="NZ_JANARS010000003.1"/>
</dbReference>
<dbReference type="CDD" id="cd03375">
    <property type="entry name" value="TPP_OGFOR"/>
    <property type="match status" value="1"/>
</dbReference>
<keyword evidence="5" id="KW-1185">Reference proteome</keyword>
<dbReference type="InterPro" id="IPR051457">
    <property type="entry name" value="2-oxoacid:Fd_oxidoreductase"/>
</dbReference>
<dbReference type="PANTHER" id="PTHR48084:SF4">
    <property type="entry name" value="2-OXOGLUTARATE OXIDOREDUCTASE SUBUNIT KORB"/>
    <property type="match status" value="1"/>
</dbReference>
<evidence type="ECO:0000259" key="3">
    <source>
        <dbReference type="Pfam" id="PF02775"/>
    </source>
</evidence>
<evidence type="ECO:0000256" key="2">
    <source>
        <dbReference type="SAM" id="MobiDB-lite"/>
    </source>
</evidence>
<dbReference type="Proteomes" id="UP001204524">
    <property type="component" value="Unassembled WGS sequence"/>
</dbReference>
<feature type="compositionally biased region" description="Polar residues" evidence="2">
    <location>
        <begin position="1"/>
        <end position="12"/>
    </location>
</feature>
<evidence type="ECO:0000256" key="1">
    <source>
        <dbReference type="ARBA" id="ARBA00023002"/>
    </source>
</evidence>
<keyword evidence="1" id="KW-0560">Oxidoreductase</keyword>
<evidence type="ECO:0000313" key="5">
    <source>
        <dbReference type="Proteomes" id="UP001204524"/>
    </source>
</evidence>
<evidence type="ECO:0000313" key="4">
    <source>
        <dbReference type="EMBL" id="MCP3421688.1"/>
    </source>
</evidence>
<sequence>MTAPIQTGTSTDLPLPGLRSGTEQVPAADGPQTGKDFTSDQEVRWCPGCGDYAVLKAVQSFLPDLGLRRENIVFVSGIGCSSRFPYYLDTYGMHSIHGRAPSIATGIATAREDLSVWVVTGDGDALSIGGNHLIHALRRNVNMTILLFNNRIYGLTKGQYSPTSETGKVTKSTPMGSLDHPFNPVSLALGAEASFVARTIDSDRKHLTHVLAAAAAHRGTSLVEIYQNCPIFNDGAFDAIKSPDTKADAIIPLVHGEPITFGARLEDGRGSKALVRDTASGGVTVVATNDVDAADILVHDAHNEDPSTAFAISRLTAADYLDQSPIGIFRQVQRPTYDDQAREQVSAAVEQASNDGTADRSARLAGLIGGGDTWTII</sequence>
<feature type="domain" description="Thiamine pyrophosphate enzyme TPP-binding" evidence="3">
    <location>
        <begin position="78"/>
        <end position="225"/>
    </location>
</feature>
<organism evidence="4 5">
    <name type="scientific">Nocardioides pinisoli</name>
    <dbReference type="NCBI Taxonomy" id="2950279"/>
    <lineage>
        <taxon>Bacteria</taxon>
        <taxon>Bacillati</taxon>
        <taxon>Actinomycetota</taxon>
        <taxon>Actinomycetes</taxon>
        <taxon>Propionibacteriales</taxon>
        <taxon>Nocardioidaceae</taxon>
        <taxon>Nocardioides</taxon>
    </lineage>
</organism>